<dbReference type="AlphaFoldDB" id="A0A0W0GCP9"/>
<dbReference type="EMBL" id="LATX01000406">
    <property type="protein sequence ID" value="KTB46334.1"/>
    <property type="molecule type" value="Genomic_DNA"/>
</dbReference>
<organism evidence="1 2">
    <name type="scientific">Moniliophthora roreri</name>
    <name type="common">Frosty pod rot fungus</name>
    <name type="synonym">Monilia roreri</name>
    <dbReference type="NCBI Taxonomy" id="221103"/>
    <lineage>
        <taxon>Eukaryota</taxon>
        <taxon>Fungi</taxon>
        <taxon>Dikarya</taxon>
        <taxon>Basidiomycota</taxon>
        <taxon>Agaricomycotina</taxon>
        <taxon>Agaricomycetes</taxon>
        <taxon>Agaricomycetidae</taxon>
        <taxon>Agaricales</taxon>
        <taxon>Marasmiineae</taxon>
        <taxon>Marasmiaceae</taxon>
        <taxon>Moniliophthora</taxon>
    </lineage>
</organism>
<accession>A0A0W0GCP9</accession>
<reference evidence="1 2" key="1">
    <citation type="submission" date="2015-12" db="EMBL/GenBank/DDBJ databases">
        <title>Draft genome sequence of Moniliophthora roreri, the causal agent of frosty pod rot of cacao.</title>
        <authorList>
            <person name="Aime M.C."/>
            <person name="Diaz-Valderrama J.R."/>
            <person name="Kijpornyongpan T."/>
            <person name="Phillips-Mora W."/>
        </authorList>
    </citation>
    <scope>NUCLEOTIDE SEQUENCE [LARGE SCALE GENOMIC DNA]</scope>
    <source>
        <strain evidence="1 2">MCA 2952</strain>
    </source>
</reference>
<protein>
    <submittedName>
        <fullName evidence="1">Uncharacterized protein</fullName>
    </submittedName>
</protein>
<name>A0A0W0GCP9_MONRR</name>
<dbReference type="Proteomes" id="UP000054988">
    <property type="component" value="Unassembled WGS sequence"/>
</dbReference>
<evidence type="ECO:0000313" key="2">
    <source>
        <dbReference type="Proteomes" id="UP000054988"/>
    </source>
</evidence>
<gene>
    <name evidence="1" type="ORF">WG66_1088</name>
</gene>
<evidence type="ECO:0000313" key="1">
    <source>
        <dbReference type="EMBL" id="KTB46334.1"/>
    </source>
</evidence>
<proteinExistence type="predicted"/>
<comment type="caution">
    <text evidence="1">The sequence shown here is derived from an EMBL/GenBank/DDBJ whole genome shotgun (WGS) entry which is preliminary data.</text>
</comment>
<sequence length="17" mass="2150">MKRTPFRENTRKTLGKW</sequence>